<protein>
    <submittedName>
        <fullName evidence="1">Uncharacterized protein</fullName>
    </submittedName>
</protein>
<dbReference type="Proteomes" id="UP000005408">
    <property type="component" value="Unassembled WGS sequence"/>
</dbReference>
<proteinExistence type="predicted"/>
<evidence type="ECO:0000313" key="2">
    <source>
        <dbReference type="Proteomes" id="UP000005408"/>
    </source>
</evidence>
<dbReference type="AlphaFoldDB" id="A0A8W8IWD1"/>
<keyword evidence="2" id="KW-1185">Reference proteome</keyword>
<name>A0A8W8IWD1_MAGGI</name>
<evidence type="ECO:0000313" key="1">
    <source>
        <dbReference type="EnsemblMetazoa" id="G15695.1:cds"/>
    </source>
</evidence>
<accession>A0A8W8IWD1</accession>
<reference evidence="1" key="1">
    <citation type="submission" date="2022-08" db="UniProtKB">
        <authorList>
            <consortium name="EnsemblMetazoa"/>
        </authorList>
    </citation>
    <scope>IDENTIFICATION</scope>
    <source>
        <strain evidence="1">05x7-T-G4-1.051#20</strain>
    </source>
</reference>
<sequence length="227" mass="25787">MLSSTKSTQSGTLEPFSIMLEGSKLVSESRPELESLELFDSDDDKLSELSSLDSLYLRLRLVLKRSRSGLSDELLTPMSIRKHQLVIGSEESAFPRRMATIAVIEPSNAHEKHIDFTPRELKLKAIDLVTQVCYLRVEILTTKRKRLSSSLNPPETTTCTPLDPVLDHSYCDTSADCQAHSKDQSKEGSQHKCLSCDIVYIICYQLKLFYNIMAQCLWISFNYKYLP</sequence>
<organism evidence="1 2">
    <name type="scientific">Magallana gigas</name>
    <name type="common">Pacific oyster</name>
    <name type="synonym">Crassostrea gigas</name>
    <dbReference type="NCBI Taxonomy" id="29159"/>
    <lineage>
        <taxon>Eukaryota</taxon>
        <taxon>Metazoa</taxon>
        <taxon>Spiralia</taxon>
        <taxon>Lophotrochozoa</taxon>
        <taxon>Mollusca</taxon>
        <taxon>Bivalvia</taxon>
        <taxon>Autobranchia</taxon>
        <taxon>Pteriomorphia</taxon>
        <taxon>Ostreida</taxon>
        <taxon>Ostreoidea</taxon>
        <taxon>Ostreidae</taxon>
        <taxon>Magallana</taxon>
    </lineage>
</organism>
<dbReference type="EnsemblMetazoa" id="G15695.1">
    <property type="protein sequence ID" value="G15695.1:cds"/>
    <property type="gene ID" value="G15695"/>
</dbReference>